<keyword evidence="10" id="KW-1185">Reference proteome</keyword>
<dbReference type="GO" id="GO:0032541">
    <property type="term" value="C:cortical endoplasmic reticulum"/>
    <property type="evidence" value="ECO:0007669"/>
    <property type="project" value="TreeGrafter"/>
</dbReference>
<dbReference type="GO" id="GO:0005739">
    <property type="term" value="C:mitochondrion"/>
    <property type="evidence" value="ECO:0007669"/>
    <property type="project" value="TreeGrafter"/>
</dbReference>
<feature type="compositionally biased region" description="Low complexity" evidence="6">
    <location>
        <begin position="243"/>
        <end position="285"/>
    </location>
</feature>
<protein>
    <submittedName>
        <fullName evidence="9">GRAM domain protein</fullName>
    </submittedName>
</protein>
<keyword evidence="5 7" id="KW-0472">Membrane</keyword>
<dbReference type="AlphaFoldDB" id="A0A3A2Z5L7"/>
<dbReference type="GO" id="GO:0032366">
    <property type="term" value="P:intracellular sterol transport"/>
    <property type="evidence" value="ECO:0007669"/>
    <property type="project" value="TreeGrafter"/>
</dbReference>
<comment type="similarity">
    <text evidence="2">Belongs to the YSP2 family.</text>
</comment>
<dbReference type="GO" id="GO:0120015">
    <property type="term" value="F:sterol transfer activity"/>
    <property type="evidence" value="ECO:0007669"/>
    <property type="project" value="TreeGrafter"/>
</dbReference>
<dbReference type="GO" id="GO:0005789">
    <property type="term" value="C:endoplasmic reticulum membrane"/>
    <property type="evidence" value="ECO:0007669"/>
    <property type="project" value="TreeGrafter"/>
</dbReference>
<feature type="compositionally biased region" description="Polar residues" evidence="6">
    <location>
        <begin position="441"/>
        <end position="459"/>
    </location>
</feature>
<reference evidence="10" key="1">
    <citation type="submission" date="2017-02" db="EMBL/GenBank/DDBJ databases">
        <authorList>
            <person name="Tafer H."/>
            <person name="Lopandic K."/>
        </authorList>
    </citation>
    <scope>NUCLEOTIDE SEQUENCE [LARGE SCALE GENOMIC DNA]</scope>
    <source>
        <strain evidence="10">CBS 366.77</strain>
    </source>
</reference>
<feature type="compositionally biased region" description="Polar residues" evidence="6">
    <location>
        <begin position="181"/>
        <end position="206"/>
    </location>
</feature>
<evidence type="ECO:0000256" key="6">
    <source>
        <dbReference type="SAM" id="MobiDB-lite"/>
    </source>
</evidence>
<organism evidence="9 10">
    <name type="scientific">Aspergillus sclerotialis</name>
    <dbReference type="NCBI Taxonomy" id="2070753"/>
    <lineage>
        <taxon>Eukaryota</taxon>
        <taxon>Fungi</taxon>
        <taxon>Dikarya</taxon>
        <taxon>Ascomycota</taxon>
        <taxon>Pezizomycotina</taxon>
        <taxon>Eurotiomycetes</taxon>
        <taxon>Eurotiomycetidae</taxon>
        <taxon>Eurotiales</taxon>
        <taxon>Aspergillaceae</taxon>
        <taxon>Aspergillus</taxon>
        <taxon>Aspergillus subgen. Polypaecilum</taxon>
    </lineage>
</organism>
<feature type="compositionally biased region" description="Basic residues" evidence="6">
    <location>
        <begin position="1081"/>
        <end position="1090"/>
    </location>
</feature>
<feature type="compositionally biased region" description="Basic residues" evidence="6">
    <location>
        <begin position="68"/>
        <end position="82"/>
    </location>
</feature>
<dbReference type="Pfam" id="PF16016">
    <property type="entry name" value="VASt"/>
    <property type="match status" value="1"/>
</dbReference>
<feature type="region of interest" description="Disordered" evidence="6">
    <location>
        <begin position="580"/>
        <end position="630"/>
    </location>
</feature>
<dbReference type="SMART" id="SM00568">
    <property type="entry name" value="GRAM"/>
    <property type="match status" value="1"/>
</dbReference>
<dbReference type="InterPro" id="IPR051482">
    <property type="entry name" value="Cholesterol_transport"/>
</dbReference>
<feature type="transmembrane region" description="Helical" evidence="7">
    <location>
        <begin position="1135"/>
        <end position="1154"/>
    </location>
</feature>
<feature type="region of interest" description="Disordered" evidence="6">
    <location>
        <begin position="781"/>
        <end position="898"/>
    </location>
</feature>
<dbReference type="OrthoDB" id="2162691at2759"/>
<feature type="compositionally biased region" description="Polar residues" evidence="6">
    <location>
        <begin position="101"/>
        <end position="120"/>
    </location>
</feature>
<feature type="compositionally biased region" description="Low complexity" evidence="6">
    <location>
        <begin position="390"/>
        <end position="410"/>
    </location>
</feature>
<dbReference type="InterPro" id="IPR004182">
    <property type="entry name" value="GRAM"/>
</dbReference>
<feature type="compositionally biased region" description="Polar residues" evidence="6">
    <location>
        <begin position="143"/>
        <end position="166"/>
    </location>
</feature>
<dbReference type="CDD" id="cd13220">
    <property type="entry name" value="PH-GRAM_GRAMDC"/>
    <property type="match status" value="1"/>
</dbReference>
<evidence type="ECO:0000313" key="10">
    <source>
        <dbReference type="Proteomes" id="UP000266188"/>
    </source>
</evidence>
<dbReference type="InterPro" id="IPR011993">
    <property type="entry name" value="PH-like_dom_sf"/>
</dbReference>
<evidence type="ECO:0000256" key="4">
    <source>
        <dbReference type="ARBA" id="ARBA00022989"/>
    </source>
</evidence>
<dbReference type="PANTHER" id="PTHR23319">
    <property type="entry name" value="GRAM DOMAIN CONTAINING 1B, ISOFORM E"/>
    <property type="match status" value="1"/>
</dbReference>
<name>A0A3A2Z5L7_9EURO</name>
<evidence type="ECO:0000256" key="7">
    <source>
        <dbReference type="SAM" id="Phobius"/>
    </source>
</evidence>
<dbReference type="EMBL" id="MVGC01000623">
    <property type="protein sequence ID" value="RJE18106.1"/>
    <property type="molecule type" value="Genomic_DNA"/>
</dbReference>
<feature type="compositionally biased region" description="Low complexity" evidence="6">
    <location>
        <begin position="38"/>
        <end position="54"/>
    </location>
</feature>
<comment type="subcellular location">
    <subcellularLocation>
        <location evidence="1">Membrane</location>
        <topology evidence="1">Single-pass membrane protein</topology>
    </subcellularLocation>
</comment>
<evidence type="ECO:0000256" key="3">
    <source>
        <dbReference type="ARBA" id="ARBA00022692"/>
    </source>
</evidence>
<feature type="region of interest" description="Disordered" evidence="6">
    <location>
        <begin position="1073"/>
        <end position="1107"/>
    </location>
</feature>
<accession>A0A3A2Z5L7</accession>
<dbReference type="PROSITE" id="PS51778">
    <property type="entry name" value="VAST"/>
    <property type="match status" value="1"/>
</dbReference>
<dbReference type="GO" id="GO:0140268">
    <property type="term" value="C:endoplasmic reticulum-plasma membrane contact site"/>
    <property type="evidence" value="ECO:0007669"/>
    <property type="project" value="TreeGrafter"/>
</dbReference>
<proteinExistence type="inferred from homology"/>
<evidence type="ECO:0000313" key="9">
    <source>
        <dbReference type="EMBL" id="RJE18106.1"/>
    </source>
</evidence>
<feature type="domain" description="VASt" evidence="8">
    <location>
        <begin position="899"/>
        <end position="1071"/>
    </location>
</feature>
<sequence length="1280" mass="138130">MDSTSAPVPPPTPPSGMEGFNKSNRTWTTPGELEGNESSSRSNGRSSVDSTSSRPKTQAGEAPDPVKHKTLSKLLRRRKKHQNQKEADEILVPDDDKDIHSSQSTNSQDGNSGESSVNTNPSPPDNESPNILTDDSEPDRTPPLTSHNSHSGFYTTSSPLIHSTSADEPDASIPTEMESAVSGNSAPGSESNPDTDLSRSSTQPASTLDIPRDRNGKKRGVSPGRRLKEAFGSNKDKEDPDKSNNSSERGSVKSSGGKSGRSLFSNRSRSKSASASAQKDPTVTEPRPPLPPPIRTDLTEEKARDPASPTPKTPPQTSIPAPVTTVTPPTPVDRRNGYGFPQVVDAEVTNSPESLKSKDSFPPDIVVSPSGNMISHRRVRSASAVHKPSRLSSSISALSPAADDAKASSSRTPSAAQSGFFSSMFSAAQNAASSFSNNFNPQSKPRSSTQHVSAETDAQSADDGRKDSNGETSDNQDQAKKPMAVDTLGSGDLNFSHLDIDVPPGGVVSTTDGVVVTKPDLPPEKRKNTIMQQRDEETAKLEDKRAARAVDMAYERPEQPPEVVAVPTEDNLELQSASAVSLPRDISGDHTPPTGSILDGDYPSELKRSGSVRSRLARRRHRGSSGATTSTIGAIGSSAIALGVPAANSSIPRLTGFAVASKKRNRDFHQLFRSVPEDDYLIEDYSCALQREIILAGRIYVSEGHICFSSNILGWVTTLVISFDEVVAVEKETTAMVFPNAIAIQTLHARHIFRSLLSRESTYDLMVNIWKINHPALKSSVNGTRVSDGTGDKTEKASPDSDVESEDSDDDEVYDEDEEDNNADSMYDGSVLGSDGSMPVKGALSRQTSGTLPTLNGTTPTVAANGGSKGDRSGTETDMDFPGPRTHAPTEYTDSNGQYDKLIKDEVVPAPLGMVYNLVFGPASGAFISKFLVENQKSGELQFEGEKKGLTNESRTRQYSYIKPLNASIGPKQTKCISTEYLDFLDLEKAVLVTLTTQTPDVPSGNVFATKTKYLFTWAPGNQTRFYMSCTIEWTGKSWLKGPIEKGAIDGQTTFGNELVKSLKAAIAPRGRVNGAMRPNGKGKGRRKKGSAANQDGSPTAKAATTAGADQAGSWGIFEPLRGILGPVSTIAAPLWNTNVAVLIICILVFMLFFRSPSPPSILSHDIGCPGYTLPQRLAAYEEMWRREESELWTWLEDRVGMDGMVFPTAGKPLESRQKPNRKLQSQRALAEKLSDGKMSDREMDYAIRTTRERLDTLEEILKNRKAQWTVADDSIQREL</sequence>
<feature type="compositionally biased region" description="Basic and acidic residues" evidence="6">
    <location>
        <begin position="790"/>
        <end position="799"/>
    </location>
</feature>
<feature type="compositionally biased region" description="Low complexity" evidence="6">
    <location>
        <begin position="848"/>
        <end position="861"/>
    </location>
</feature>
<dbReference type="GO" id="GO:0005886">
    <property type="term" value="C:plasma membrane"/>
    <property type="evidence" value="ECO:0007669"/>
    <property type="project" value="TreeGrafter"/>
</dbReference>
<feature type="region of interest" description="Disordered" evidence="6">
    <location>
        <begin position="1"/>
        <end position="417"/>
    </location>
</feature>
<comment type="caution">
    <text evidence="9">The sequence shown here is derived from an EMBL/GenBank/DDBJ whole genome shotgun (WGS) entry which is preliminary data.</text>
</comment>
<evidence type="ECO:0000256" key="1">
    <source>
        <dbReference type="ARBA" id="ARBA00004167"/>
    </source>
</evidence>
<dbReference type="PANTHER" id="PTHR23319:SF4">
    <property type="entry name" value="GRAM DOMAIN CONTAINING 1B, ISOFORM E"/>
    <property type="match status" value="1"/>
</dbReference>
<evidence type="ECO:0000256" key="5">
    <source>
        <dbReference type="ARBA" id="ARBA00023136"/>
    </source>
</evidence>
<feature type="compositionally biased region" description="Acidic residues" evidence="6">
    <location>
        <begin position="801"/>
        <end position="822"/>
    </location>
</feature>
<dbReference type="Proteomes" id="UP000266188">
    <property type="component" value="Unassembled WGS sequence"/>
</dbReference>
<feature type="compositionally biased region" description="Basic and acidic residues" evidence="6">
    <location>
        <begin position="226"/>
        <end position="242"/>
    </location>
</feature>
<dbReference type="Gene3D" id="2.30.29.30">
    <property type="entry name" value="Pleckstrin-homology domain (PH domain)/Phosphotyrosine-binding domain (PTB)"/>
    <property type="match status" value="1"/>
</dbReference>
<dbReference type="STRING" id="2070753.A0A3A2Z5L7"/>
<dbReference type="GO" id="GO:0032934">
    <property type="term" value="F:sterol binding"/>
    <property type="evidence" value="ECO:0007669"/>
    <property type="project" value="TreeGrafter"/>
</dbReference>
<evidence type="ECO:0000259" key="8">
    <source>
        <dbReference type="PROSITE" id="PS51778"/>
    </source>
</evidence>
<gene>
    <name evidence="9" type="ORF">PHISCL_09557</name>
</gene>
<dbReference type="InterPro" id="IPR031968">
    <property type="entry name" value="VASt"/>
</dbReference>
<evidence type="ECO:0000256" key="2">
    <source>
        <dbReference type="ARBA" id="ARBA00006582"/>
    </source>
</evidence>
<keyword evidence="4 7" id="KW-1133">Transmembrane helix</keyword>
<dbReference type="Pfam" id="PF02893">
    <property type="entry name" value="GRAM"/>
    <property type="match status" value="1"/>
</dbReference>
<feature type="region of interest" description="Disordered" evidence="6">
    <location>
        <begin position="432"/>
        <end position="488"/>
    </location>
</feature>
<keyword evidence="3 7" id="KW-0812">Transmembrane</keyword>